<dbReference type="RefSeq" id="WP_010964907.1">
    <property type="nucleotide sequence ID" value="NC_003030.1"/>
</dbReference>
<dbReference type="OrthoDB" id="2669408at2"/>
<keyword evidence="3" id="KW-1185">Reference proteome</keyword>
<reference evidence="2 3" key="1">
    <citation type="journal article" date="2001" name="J. Bacteriol.">
        <title>Genome sequence and comparative analysis of the solvent-producing bacterium Clostridium acetobutylicum.</title>
        <authorList>
            <person name="Nolling J."/>
            <person name="Breton G."/>
            <person name="Omelchenko M.V."/>
            <person name="Makarova K.S."/>
            <person name="Zeng Q."/>
            <person name="Gibson R."/>
            <person name="Lee H.M."/>
            <person name="Dubois J."/>
            <person name="Qiu D."/>
            <person name="Hitti J."/>
            <person name="Wolf Y.I."/>
            <person name="Tatusov R.L."/>
            <person name="Sabathe F."/>
            <person name="Doucette-Stamm L."/>
            <person name="Soucaille P."/>
            <person name="Daly M.J."/>
            <person name="Bennett G.N."/>
            <person name="Koonin E.V."/>
            <person name="Smith D.R."/>
        </authorList>
    </citation>
    <scope>NUCLEOTIDE SEQUENCE [LARGE SCALE GENOMIC DNA]</scope>
    <source>
        <strain evidence="3">ATCC 824 / DSM 792 / JCM 1419 / LMG 5710 / VKM B-1787</strain>
    </source>
</reference>
<dbReference type="PATRIC" id="fig|272562.8.peg.1798"/>
<feature type="transmembrane region" description="Helical" evidence="1">
    <location>
        <begin position="20"/>
        <end position="38"/>
    </location>
</feature>
<keyword evidence="1" id="KW-1133">Transmembrane helix</keyword>
<feature type="transmembrane region" description="Helical" evidence="1">
    <location>
        <begin position="69"/>
        <end position="91"/>
    </location>
</feature>
<dbReference type="STRING" id="272562.CA_C1599"/>
<accession>Q97IP1</accession>
<feature type="transmembrane region" description="Helical" evidence="1">
    <location>
        <begin position="98"/>
        <end position="117"/>
    </location>
</feature>
<dbReference type="EMBL" id="AE001437">
    <property type="protein sequence ID" value="AAK79566.1"/>
    <property type="molecule type" value="Genomic_DNA"/>
</dbReference>
<keyword evidence="1" id="KW-0472">Membrane</keyword>
<evidence type="ECO:0000313" key="2">
    <source>
        <dbReference type="EMBL" id="AAK79566.1"/>
    </source>
</evidence>
<dbReference type="KEGG" id="cac:CA_C1599"/>
<dbReference type="Proteomes" id="UP000000814">
    <property type="component" value="Chromosome"/>
</dbReference>
<dbReference type="HOGENOM" id="CLU_127076_1_1_9"/>
<dbReference type="AlphaFoldDB" id="Q97IP1"/>
<keyword evidence="1" id="KW-0812">Transmembrane</keyword>
<gene>
    <name evidence="2" type="ordered locus">CA_C1599</name>
</gene>
<dbReference type="GeneID" id="44998097"/>
<name>Q97IP1_CLOAB</name>
<proteinExistence type="predicted"/>
<protein>
    <submittedName>
        <fullName evidence="2">Predicted membrane protein</fullName>
    </submittedName>
</protein>
<feature type="transmembrane region" description="Helical" evidence="1">
    <location>
        <begin position="123"/>
        <end position="146"/>
    </location>
</feature>
<dbReference type="PIR" id="C97097">
    <property type="entry name" value="C97097"/>
</dbReference>
<sequence>MEKENMKVKTSTEQHIKIPWHLWLIGLLFVFIYANGVYDYFMMLGHNVDYYNSKHYGEAVVAYFTNYPIVFLILYTTNIFCGLICPILLLFRIQWAMWIGFASAVSMFFLEVLTFAFRNRWDVFGPFISIFDITLLIITWGLFFYCRKLTKRGVLK</sequence>
<organism evidence="2 3">
    <name type="scientific">Clostridium acetobutylicum (strain ATCC 824 / DSM 792 / JCM 1419 / IAM 19013 / LMG 5710 / NBRC 13948 / NRRL B-527 / VKM B-1787 / 2291 / W)</name>
    <dbReference type="NCBI Taxonomy" id="272562"/>
    <lineage>
        <taxon>Bacteria</taxon>
        <taxon>Bacillati</taxon>
        <taxon>Bacillota</taxon>
        <taxon>Clostridia</taxon>
        <taxon>Eubacteriales</taxon>
        <taxon>Clostridiaceae</taxon>
        <taxon>Clostridium</taxon>
    </lineage>
</organism>
<dbReference type="eggNOG" id="ENOG5032TXK">
    <property type="taxonomic scope" value="Bacteria"/>
</dbReference>
<evidence type="ECO:0000313" key="3">
    <source>
        <dbReference type="Proteomes" id="UP000000814"/>
    </source>
</evidence>
<evidence type="ECO:0000256" key="1">
    <source>
        <dbReference type="SAM" id="Phobius"/>
    </source>
</evidence>